<name>A0A231H0N3_9NOCA</name>
<comment type="caution">
    <text evidence="1">The sequence shown here is derived from an EMBL/GenBank/DDBJ whole genome shotgun (WGS) entry which is preliminary data.</text>
</comment>
<reference evidence="1 2" key="1">
    <citation type="submission" date="2017-07" db="EMBL/GenBank/DDBJ databases">
        <title>First draft Genome Sequence of Nocardia cerradoensis isolated from human infection.</title>
        <authorList>
            <person name="Carrasco G."/>
        </authorList>
    </citation>
    <scope>NUCLEOTIDE SEQUENCE [LARGE SCALE GENOMIC DNA]</scope>
    <source>
        <strain evidence="1 2">CNM20130759</strain>
    </source>
</reference>
<dbReference type="AlphaFoldDB" id="A0A231H0N3"/>
<gene>
    <name evidence="1" type="ORF">B7C42_05577</name>
</gene>
<evidence type="ECO:0000313" key="1">
    <source>
        <dbReference type="EMBL" id="OXR42378.1"/>
    </source>
</evidence>
<dbReference type="Proteomes" id="UP000215506">
    <property type="component" value="Unassembled WGS sequence"/>
</dbReference>
<protein>
    <submittedName>
        <fullName evidence="1">Uncharacterized protein</fullName>
    </submittedName>
</protein>
<keyword evidence="2" id="KW-1185">Reference proteome</keyword>
<proteinExistence type="predicted"/>
<dbReference type="EMBL" id="NGAF01000014">
    <property type="protein sequence ID" value="OXR42378.1"/>
    <property type="molecule type" value="Genomic_DNA"/>
</dbReference>
<organism evidence="1 2">
    <name type="scientific">Nocardia cerradoensis</name>
    <dbReference type="NCBI Taxonomy" id="85688"/>
    <lineage>
        <taxon>Bacteria</taxon>
        <taxon>Bacillati</taxon>
        <taxon>Actinomycetota</taxon>
        <taxon>Actinomycetes</taxon>
        <taxon>Mycobacteriales</taxon>
        <taxon>Nocardiaceae</taxon>
        <taxon>Nocardia</taxon>
    </lineage>
</organism>
<accession>A0A231H0N3</accession>
<dbReference type="RefSeq" id="WP_143860207.1">
    <property type="nucleotide sequence ID" value="NZ_NGAF01000014.1"/>
</dbReference>
<sequence length="114" mass="12411">MPGGQRFSLVLGFLGRSADDQKARRREDESRLTPEQLRGEFKLALRIARTTGVVYPDNGLDKVVEDAIGEVAMGCPDPAPELIAAAEHAFAGMLDGSNAARARQDLLDWFDSHS</sequence>
<evidence type="ECO:0000313" key="2">
    <source>
        <dbReference type="Proteomes" id="UP000215506"/>
    </source>
</evidence>